<dbReference type="InterPro" id="IPR001881">
    <property type="entry name" value="EGF-like_Ca-bd_dom"/>
</dbReference>
<keyword evidence="7 19" id="KW-0245">EGF-like domain</keyword>
<feature type="disulfide bond" evidence="20">
    <location>
        <begin position="2413"/>
        <end position="2440"/>
    </location>
</feature>
<dbReference type="EMBL" id="JAICCE010000008">
    <property type="protein sequence ID" value="KAG9274452.1"/>
    <property type="molecule type" value="Genomic_DNA"/>
</dbReference>
<feature type="disulfide bond" evidence="19">
    <location>
        <begin position="1411"/>
        <end position="1420"/>
    </location>
</feature>
<dbReference type="InterPro" id="IPR049883">
    <property type="entry name" value="NOTCH1_EGF-like"/>
</dbReference>
<evidence type="ECO:0000313" key="29">
    <source>
        <dbReference type="Proteomes" id="UP000752171"/>
    </source>
</evidence>
<dbReference type="GO" id="GO:0007155">
    <property type="term" value="P:cell adhesion"/>
    <property type="evidence" value="ECO:0007669"/>
    <property type="project" value="UniProtKB-KW"/>
</dbReference>
<comment type="caution">
    <text evidence="19">Lacks conserved residue(s) required for the propagation of feature annotation.</text>
</comment>
<dbReference type="Pfam" id="PF00354">
    <property type="entry name" value="Pentaxin"/>
    <property type="match status" value="1"/>
</dbReference>
<keyword evidence="16" id="KW-0539">Nucleus</keyword>
<dbReference type="CDD" id="cd01450">
    <property type="entry name" value="vWFA_subfamily_ECM"/>
    <property type="match status" value="1"/>
</dbReference>
<feature type="disulfide bond" evidence="20">
    <location>
        <begin position="1660"/>
        <end position="1687"/>
    </location>
</feature>
<feature type="domain" description="Sushi" evidence="26">
    <location>
        <begin position="2987"/>
        <end position="3043"/>
    </location>
</feature>
<dbReference type="FunFam" id="2.10.25.10:FF:000031">
    <property type="entry name" value="neurogenic locus notch homolog protein 3"/>
    <property type="match status" value="1"/>
</dbReference>
<feature type="disulfide bond" evidence="20">
    <location>
        <begin position="402"/>
        <end position="429"/>
    </location>
</feature>
<keyword evidence="14 19" id="KW-1015">Disulfide bond</keyword>
<feature type="disulfide bond" evidence="20">
    <location>
        <begin position="1718"/>
        <end position="1745"/>
    </location>
</feature>
<feature type="disulfide bond" evidence="19">
    <location>
        <begin position="3580"/>
        <end position="3590"/>
    </location>
</feature>
<evidence type="ECO:0000256" key="5">
    <source>
        <dbReference type="ARBA" id="ARBA00022490"/>
    </source>
</evidence>
<feature type="domain" description="Sushi" evidence="26">
    <location>
        <begin position="2697"/>
        <end position="2754"/>
    </location>
</feature>
<evidence type="ECO:0000259" key="27">
    <source>
        <dbReference type="PROSITE" id="PS51828"/>
    </source>
</evidence>
<dbReference type="InterPro" id="IPR009030">
    <property type="entry name" value="Growth_fac_rcpt_cys_sf"/>
</dbReference>
<keyword evidence="5" id="KW-0963">Cytoplasm</keyword>
<feature type="domain" description="Sushi" evidence="26">
    <location>
        <begin position="2146"/>
        <end position="2203"/>
    </location>
</feature>
<dbReference type="Gene3D" id="2.60.120.200">
    <property type="match status" value="1"/>
</dbReference>
<feature type="domain" description="EGF-like" evidence="23">
    <location>
        <begin position="1347"/>
        <end position="1383"/>
    </location>
</feature>
<feature type="domain" description="VWFA" evidence="24">
    <location>
        <begin position="79"/>
        <end position="260"/>
    </location>
</feature>
<reference evidence="28 29" key="1">
    <citation type="submission" date="2021-07" db="EMBL/GenBank/DDBJ databases">
        <authorList>
            <person name="Imarazene B."/>
            <person name="Zahm M."/>
            <person name="Klopp C."/>
            <person name="Cabau C."/>
            <person name="Beille S."/>
            <person name="Jouanno E."/>
            <person name="Castinel A."/>
            <person name="Lluch J."/>
            <person name="Gil L."/>
            <person name="Kuchtly C."/>
            <person name="Lopez Roques C."/>
            <person name="Donnadieu C."/>
            <person name="Parrinello H."/>
            <person name="Journot L."/>
            <person name="Du K."/>
            <person name="Schartl M."/>
            <person name="Retaux S."/>
            <person name="Guiguen Y."/>
        </authorList>
    </citation>
    <scope>NUCLEOTIDE SEQUENCE [LARGE SCALE GENOMIC DNA]</scope>
    <source>
        <strain evidence="28">Pach_M1</strain>
        <tissue evidence="28">Testis</tissue>
    </source>
</reference>
<evidence type="ECO:0000259" key="23">
    <source>
        <dbReference type="PROSITE" id="PS50026"/>
    </source>
</evidence>
<feature type="domain" description="Sushi" evidence="26">
    <location>
        <begin position="3102"/>
        <end position="3160"/>
    </location>
</feature>
<dbReference type="PROSITE" id="PS01186">
    <property type="entry name" value="EGF_2"/>
    <property type="match status" value="9"/>
</dbReference>
<evidence type="ECO:0000256" key="20">
    <source>
        <dbReference type="PROSITE-ProRule" id="PRU00302"/>
    </source>
</evidence>
<feature type="domain" description="Sushi" evidence="26">
    <location>
        <begin position="2813"/>
        <end position="2870"/>
    </location>
</feature>
<keyword evidence="12" id="KW-0130">Cell adhesion</keyword>
<feature type="domain" description="Sushi" evidence="26">
    <location>
        <begin position="1847"/>
        <end position="1904"/>
    </location>
</feature>
<feature type="disulfide bond" evidence="20">
    <location>
        <begin position="2174"/>
        <end position="2201"/>
    </location>
</feature>
<feature type="disulfide bond" evidence="20">
    <location>
        <begin position="2085"/>
        <end position="2128"/>
    </location>
</feature>
<dbReference type="InterPro" id="IPR035976">
    <property type="entry name" value="Sushi/SCR/CCP_sf"/>
</dbReference>
<feature type="domain" description="Sushi" evidence="26">
    <location>
        <begin position="2616"/>
        <end position="2696"/>
    </location>
</feature>
<evidence type="ECO:0000256" key="22">
    <source>
        <dbReference type="SAM" id="SignalP"/>
    </source>
</evidence>
<feature type="domain" description="Sushi" evidence="26">
    <location>
        <begin position="432"/>
        <end position="491"/>
    </location>
</feature>
<dbReference type="FunFam" id="2.10.25.10:FF:000006">
    <property type="entry name" value="Versican core protein-like isoform 1"/>
    <property type="match status" value="1"/>
</dbReference>
<feature type="domain" description="Sushi" evidence="26">
    <location>
        <begin position="2871"/>
        <end position="2928"/>
    </location>
</feature>
<feature type="chain" id="PRO_5035923853" description="Sushi, von Willebrand factor type A, EGF and pentraxin domain-containing protein 1" evidence="22">
    <location>
        <begin position="28"/>
        <end position="3618"/>
    </location>
</feature>
<evidence type="ECO:0000256" key="12">
    <source>
        <dbReference type="ARBA" id="ARBA00022889"/>
    </source>
</evidence>
<feature type="domain" description="EGF-like" evidence="23">
    <location>
        <begin position="1233"/>
        <end position="1269"/>
    </location>
</feature>
<dbReference type="GO" id="GO:0030855">
    <property type="term" value="P:epithelial cell differentiation"/>
    <property type="evidence" value="ECO:0007669"/>
    <property type="project" value="UniProtKB-ARBA"/>
</dbReference>
<feature type="disulfide bond" evidence="20">
    <location>
        <begin position="2725"/>
        <end position="2752"/>
    </location>
</feature>
<evidence type="ECO:0000256" key="2">
    <source>
        <dbReference type="ARBA" id="ARBA00004170"/>
    </source>
</evidence>
<dbReference type="SUPFAM" id="SSF53300">
    <property type="entry name" value="vWA-like"/>
    <property type="match status" value="1"/>
</dbReference>
<feature type="domain" description="Sushi" evidence="26">
    <location>
        <begin position="2443"/>
        <end position="2500"/>
    </location>
</feature>
<dbReference type="PROSITE" id="PS50923">
    <property type="entry name" value="SUSHI"/>
    <property type="match status" value="35"/>
</dbReference>
<evidence type="ECO:0000256" key="18">
    <source>
        <dbReference type="ARBA" id="ARBA00082668"/>
    </source>
</evidence>
<dbReference type="PANTHER" id="PTHR46393:SF7">
    <property type="entry name" value="COMPLEMENT C2"/>
    <property type="match status" value="1"/>
</dbReference>
<dbReference type="Gene3D" id="2.10.50.10">
    <property type="entry name" value="Tumor Necrosis Factor Receptor, subunit A, domain 2"/>
    <property type="match status" value="3"/>
</dbReference>
<dbReference type="GO" id="GO:0005576">
    <property type="term" value="C:extracellular region"/>
    <property type="evidence" value="ECO:0007669"/>
    <property type="project" value="UniProtKB-SubCell"/>
</dbReference>
<feature type="disulfide bond" evidence="20">
    <location>
        <begin position="1991"/>
        <end position="2018"/>
    </location>
</feature>
<dbReference type="GO" id="GO:0005737">
    <property type="term" value="C:cytoplasm"/>
    <property type="evidence" value="ECO:0007669"/>
    <property type="project" value="UniProtKB-SubCell"/>
</dbReference>
<evidence type="ECO:0000256" key="11">
    <source>
        <dbReference type="ARBA" id="ARBA00022837"/>
    </source>
</evidence>
<name>A0A8T2LXC4_ASTMX</name>
<feature type="domain" description="Sushi" evidence="26">
    <location>
        <begin position="2929"/>
        <end position="2986"/>
    </location>
</feature>
<feature type="disulfide bond" evidence="19">
    <location>
        <begin position="3548"/>
        <end position="3558"/>
    </location>
</feature>
<comment type="caution">
    <text evidence="28">The sequence shown here is derived from an EMBL/GenBank/DDBJ whole genome shotgun (WGS) entry which is preliminary data.</text>
</comment>
<feature type="domain" description="Sushi" evidence="26">
    <location>
        <begin position="3280"/>
        <end position="3337"/>
    </location>
</feature>
<dbReference type="InterPro" id="IPR000742">
    <property type="entry name" value="EGF"/>
</dbReference>
<feature type="domain" description="HYR" evidence="25">
    <location>
        <begin position="555"/>
        <end position="637"/>
    </location>
</feature>
<feature type="domain" description="EGF-like" evidence="23">
    <location>
        <begin position="1385"/>
        <end position="1421"/>
    </location>
</feature>
<feature type="disulfide bond" evidence="19">
    <location>
        <begin position="1259"/>
        <end position="1268"/>
    </location>
</feature>
<dbReference type="PRINTS" id="PR00895">
    <property type="entry name" value="PENTAXIN"/>
</dbReference>
<dbReference type="Pfam" id="PF00008">
    <property type="entry name" value="EGF"/>
    <property type="match status" value="6"/>
</dbReference>
<feature type="disulfide bond" evidence="20">
    <location>
        <begin position="3308"/>
        <end position="3335"/>
    </location>
</feature>
<dbReference type="CDD" id="cd00054">
    <property type="entry name" value="EGF_CA"/>
    <property type="match status" value="8"/>
</dbReference>
<dbReference type="InterPro" id="IPR000152">
    <property type="entry name" value="EGF-type_Asp/Asn_hydroxyl_site"/>
</dbReference>
<feature type="disulfide bond" evidence="20">
    <location>
        <begin position="2355"/>
        <end position="2382"/>
    </location>
</feature>
<dbReference type="InterPro" id="IPR013320">
    <property type="entry name" value="ConA-like_dom_sf"/>
</dbReference>
<feature type="disulfide bond" evidence="20">
    <location>
        <begin position="2529"/>
        <end position="2556"/>
    </location>
</feature>
<dbReference type="InterPro" id="IPR018097">
    <property type="entry name" value="EGF_Ca-bd_CS"/>
</dbReference>
<feature type="domain" description="Sushi" evidence="26">
    <location>
        <begin position="2083"/>
        <end position="2145"/>
    </location>
</feature>
<keyword evidence="11" id="KW-0106">Calcium</keyword>
<dbReference type="SMART" id="SM00181">
    <property type="entry name" value="EGF"/>
    <property type="match status" value="12"/>
</dbReference>
<dbReference type="FunFam" id="2.60.120.200:FF:000012">
    <property type="entry name" value="neuronal pentraxin receptor"/>
    <property type="match status" value="1"/>
</dbReference>
<keyword evidence="13" id="KW-0472">Membrane</keyword>
<feature type="region of interest" description="Disordered" evidence="21">
    <location>
        <begin position="30"/>
        <end position="52"/>
    </location>
</feature>
<dbReference type="FunFam" id="2.10.25.10:FF:000425">
    <property type="entry name" value="Eyes shut homolog"/>
    <property type="match status" value="1"/>
</dbReference>
<feature type="domain" description="EGF-like" evidence="23">
    <location>
        <begin position="1747"/>
        <end position="1786"/>
    </location>
</feature>
<keyword evidence="8 20" id="KW-0768">Sushi</keyword>
<protein>
    <recommendedName>
        <fullName evidence="17">Sushi, von Willebrand factor type A, EGF and pentraxin domain-containing protein 1</fullName>
    </recommendedName>
    <alternativeName>
        <fullName evidence="18">Polydom</fullName>
    </alternativeName>
</protein>
<feature type="domain" description="Sushi" evidence="26">
    <location>
        <begin position="1631"/>
        <end position="1689"/>
    </location>
</feature>
<dbReference type="SMART" id="SM00327">
    <property type="entry name" value="VWA"/>
    <property type="match status" value="1"/>
</dbReference>
<dbReference type="PROSITE" id="PS50026">
    <property type="entry name" value="EGF_3"/>
    <property type="match status" value="9"/>
</dbReference>
<feature type="disulfide bond" evidence="20">
    <location>
        <begin position="2471"/>
        <end position="2498"/>
    </location>
</feature>
<dbReference type="FunFam" id="2.10.25.10:FF:000520">
    <property type="entry name" value="Predicted protein"/>
    <property type="match status" value="1"/>
</dbReference>
<proteinExistence type="predicted"/>
<dbReference type="Pfam" id="PF00092">
    <property type="entry name" value="VWA"/>
    <property type="match status" value="1"/>
</dbReference>
<dbReference type="InterPro" id="IPR003410">
    <property type="entry name" value="HYR_dom"/>
</dbReference>
<dbReference type="SMART" id="SM01411">
    <property type="entry name" value="Ephrin_rec_like"/>
    <property type="match status" value="4"/>
</dbReference>
<evidence type="ECO:0000256" key="10">
    <source>
        <dbReference type="ARBA" id="ARBA00022737"/>
    </source>
</evidence>
<feature type="domain" description="Sushi" evidence="26">
    <location>
        <begin position="372"/>
        <end position="431"/>
    </location>
</feature>
<keyword evidence="6" id="KW-0964">Secreted</keyword>
<keyword evidence="10" id="KW-0677">Repeat</keyword>
<dbReference type="Pfam" id="PF12661">
    <property type="entry name" value="hEGF"/>
    <property type="match status" value="2"/>
</dbReference>
<feature type="domain" description="Sushi" evidence="26">
    <location>
        <begin position="2021"/>
        <end position="2082"/>
    </location>
</feature>
<feature type="domain" description="Sushi" evidence="26">
    <location>
        <begin position="492"/>
        <end position="556"/>
    </location>
</feature>
<evidence type="ECO:0000256" key="8">
    <source>
        <dbReference type="ARBA" id="ARBA00022659"/>
    </source>
</evidence>
<feature type="disulfide bond" evidence="19">
    <location>
        <begin position="3566"/>
        <end position="3575"/>
    </location>
</feature>
<feature type="disulfide bond" evidence="19">
    <location>
        <begin position="3598"/>
        <end position="3607"/>
    </location>
</feature>
<dbReference type="GO" id="GO:0008544">
    <property type="term" value="P:epidermis development"/>
    <property type="evidence" value="ECO:0007669"/>
    <property type="project" value="UniProtKB-ARBA"/>
</dbReference>
<accession>A0A8T2LXC4</accession>
<sequence length="3618" mass="392714">MAPLRLSMTLWLCLMFWTLLCSRLTTGLPPQSHGQQPMPMQARRLPGQAQESAESKVERLGQAFRRNVRLLRERGGRLDLIFLLDESSSVGASNFRSELHFVRKLLSDFPVAPEATRVALVTFSSKSHVVTRVDYVSAPRSHQHKCSLFSKEIPAITYRGGGTYTKGAFQRAAQILRNSRGNSTKVIFLITDGYSNGGDPRPVAAALRNSGVEIFTLGIWQGNIRELHDMASSPKDQHCYLVHNFTEFEALARRALHEDLPTGSYIQEHMSHCSSLCVEGRDCCDLMASCKCGTHTGQYDCVCEKGHYGKGLQHECTACPSGTYKPEAVPGGVGTCVPCPDPQHTSRPGSTAVTDCVCKDGYTLHNSSCQAVVCAVLYPPENGFFIQNVCNNQYNSACGVRCMPGFELQGSSIRLCQADGTWSGAPPICTVRSCPVLSPPQHGELNCSEGGSPYRLECVVRCLQGYRLEGRAKLTCLSSSQWSGPPPRCVEVRCPSIVPSKHMRVSPPVCGERALRSGATCRLTCRRGYSLLGNPEVRCLPSGDWSDNLHKSSCADAEPPWIQCPGDIITETDEHRGSSNVTLSAPVLGDNSGDEVVVQVTPILNPSQPFPIGTELITYTATDRTGNRANCSFTVTVIDMEPPLIDRCRSPPTVQATDTETPVYWEEPQFSDNSGAVLNISSTHSSGDVFPVGETAVYYTATDPSGNNRTCELIITVQGSTCEQPYVPVNADFSCVKKETGVNCTLVCRQGYSLTQNAVNSYFCPNNGRWEPPRSPERPDCSLNRIANNGFKPFEMLFKASRCDDPDLLKSFTGDFSTALGGILPNICSADDIDCKLEVMSQGQCLEYNYDYPNGFAIGPGGWGSNWASQNGQDYAYFDSGFSPDQQHPPLQQDGVFHHNRAKRHRKTGRPTRDQKVQIYFNITASIPLPLSRNDSVEVANQRRLLRTLEQLTNRLKRTLSKQHINTFHVSSEMIVADPKSLESRKASLYCRPGSVLKGRMCVQCPVGTFYSMEYAECESCRRGYYQDEEGKTECKICPNGYSTPYLHSRNVSECKAQCRPGSSSFSGLETCESCPLGEYQPDFGSRNCRPCPPNTSTVNRGAVDSIECGVPCSAGHFSRSGLVPCYPCPRDYYQPEDGRSFCLSCPFYGTTTSIGAKSIQQCSTFGSSFLPKEESVTTAPEVVVKQQYQVGSQLFHECFLNPCQNQGTCEEVGVGYVCTCLPGFTGAKCESDIDECDSTPCQNGGLCRDGMGGFQCQCQPGFVGSLCEAEVNECSSSPCLNDGVCVDEVNRFTCSCTDGFTGPRCELEIDECESSPCQNGGECKDLEAGYSCSCSQGFTGDSCEINIDECYSAPCLNGGTCVDDINDFRCECVQGYRGKLCEVDEDECEPNPCVNGATCEDGVGSYTCRCPPGFNGTRCETEMSSSFDLEFEVSGIHSFVMMDGLMPALTQITCTFWMKSYDTYNYGTPISYAVDGGSDNAFLLIDYNGWVLYVNGKERITDCPAVNDGQWHHIGVSWRSEDGDWRVYIDGSPSDGGKGLSIGSKIPGGGALVLGQDQDQRGEGFNPVESFVGSLSQLNIWDYVLSPQQIRSLASSCPSDLQRGNVFAWPDFLRGVTGRVKSSSNSMFCADCPLLENAVSNLRSSSPAVSPGSQVKFSCNPGYYLVGEPVQHCQNRGAWSHAAPQCERVNCGAPPPLEHGQYHGEDFYAGSSVEYQCRPGFYLLGESKMHCANSGKWAGNPPACLDVDECALGSDCDEHASCQNTDGSHICTCIYPYTGDGRNCTEPVKCKDPGHPDFGHREGTVFIVGSEVVFSCEEGYELIGSSRLSCSETGTWEGSFPFCKALSCNPPTVPEHGILKGTNFTYRSKVTFSCEKGYILEGPMEIQCESNLKWSSEPPICQPVTCGEPPAVDHAEFTLNNTVYLSTLAYTCVEGYRLQGSGELQCESTGEWTSPVPVCTRVECGEPSPLKDAVIKGDNFTLGSQVQYICREGFTLLGTETQECLPSGEWSRNSAQCVPRQCGSPPHVDHALSDAGHQLFGDTAIYFCDDGYTIGNNSKLFCNAEGVWAPPDGYGMPHCIANFCQRPPELPHAILDSINKPKYASNTEVSYKCEEGFVLNTTATLKCLLGGDWSPSPLDIGCMPVRCSKPESIERGYVSGNNYSFGAVVAYSCDKGYYIRGEKRRTCKANGEWGGVLPACQPIACSSPPRLINGFIQDTIRRTNYVYSSKVTYACNAGYRLTGKAERICMANKQWSNSDPPACVLLTCPTPPDIKHGLYSGSTTFEVGSKVEYMCDEGYELNGDAVWTCLKYGKWDKSKIPLCSPVQCQEPPLEDNHLVLRSLDSDSGTVELSCEDGYVLHGARTLRCTPSQEWNDSFPVCKQVSCGPPPDVSFGDPSSASFYFGSVITYSCMAGFTLRKEASVSCQADGSWSKPYPECIPVECPHPEEIPNGIVDVQGLMYLSTALYSCKPGYDLVGNSTVLCGQSGLWIGGVPACHPIECPPPKDIPNGSAKYSRLQFSRSVTYSCQRGYRLEGPETLTCLESGNWDKEVPSCQQIYCSPPKPIDNGFVEGRDHKFGVTIFYSCFPGFLLMGQNHLTCEEHGWSSSVPTCSPADCGLPPHIDFGDYFKIRDPSAELSGGDNKLAGQRSPTDTSFLHGTMVQYRCHSGYDMNGGVVLGCQEDGIWNGTAPVCVPAECEAPPNPEHGLVKLTDTVLGSLVEYSCEEGYELEGQTVRQCVSGRQWNDEAPRCIPINCGDPGGISNGEVVGRSFYFKEVIHYECHAGFILQGSESRTCQMDGKWDGKAPLCRAVSCGHPVISNDVQVNGDSYTFGKRLVFSCNPGFILHGAATSVCLANSTWSESAPKCLPADCGRPPIIRNGHARGTNYGYNGKVTYECDVGYTLIGNPSLVCRGDGLWDDPPPRCDIVTCDPPEDISHGFLNGSSFNFDDLVEYICFPGYEIAGSPILRCTADGTWIGEVPQCRPCMCNPPVLKFGAVLGRDHTCGASIWFRCDEGYKTLGPTEAVCDKGGVWSPGVPICSRGRCSTPPPAVPNAVVTGGATTGDTVTYGCRPGYSLRGHPNLSCGRLGRWGVPSLHCDPVSCGEPPPVPNAMIVGSAFTYGSKAQYKCSEGFEPVTQTDSVHCQSDGTWSKHSVRCRPKPCSLPSNLTNVVVAGDQLTPVGGTITISCKPGFYLEGPGLSECGLFGRWSPSFSSNSCVLVFCDKPHPLLHGIIKGESYSYGDTVTYTCLPGFELQGDAVQICQGDKKWSGAQPLCVAVSCGPPPSVENAVSLMTGESYESKVTYVCDSGLELIGPQNLTCQANGSWSLPTPTCEAPEDCPRPESILHGKVQEHSQANGGKALEIFCDKGYALQGDSHIVCMENGSWSSPFPICSPKSCPPLPGWPANSTVFLVGQTKSIRCPRGQQAKGHKGKIITTITCRSDQTWSPINTVCERVSCGPPLYMANGVVRGAVFQFGDVAAYSCFPGYVMEGNGRSVCLENGTWTPPPACRAMCWLQCQNGGVCQRPNICSCPEGWMGRLCEEPICILPCLNGGRCVAPYQCECPAGWTGTRCHIAVCSTPCLNGGRCIRPNRCHCSQGWGGHDCSRKRKPGYFHF</sequence>
<dbReference type="PROSITE" id="PS01187">
    <property type="entry name" value="EGF_CA"/>
    <property type="match status" value="2"/>
</dbReference>
<dbReference type="SMART" id="SM00179">
    <property type="entry name" value="EGF_CA"/>
    <property type="match status" value="8"/>
</dbReference>
<dbReference type="PROSITE" id="PS00010">
    <property type="entry name" value="ASX_HYDROXYL"/>
    <property type="match status" value="5"/>
</dbReference>
<feature type="domain" description="EGF-like" evidence="23">
    <location>
        <begin position="1271"/>
        <end position="1307"/>
    </location>
</feature>
<dbReference type="OrthoDB" id="6515930at2759"/>
<evidence type="ECO:0000256" key="16">
    <source>
        <dbReference type="ARBA" id="ARBA00023242"/>
    </source>
</evidence>
<gene>
    <name evidence="28" type="primary">SVEP1</name>
    <name evidence="28" type="ORF">AMEX_G11367</name>
</gene>
<feature type="disulfide bond" evidence="20">
    <location>
        <begin position="1875"/>
        <end position="1902"/>
    </location>
</feature>
<dbReference type="InterPro" id="IPR013032">
    <property type="entry name" value="EGF-like_CS"/>
</dbReference>
<feature type="domain" description="EGF-like" evidence="23">
    <location>
        <begin position="3577"/>
        <end position="3608"/>
    </location>
</feature>
<dbReference type="Pfam" id="PF07645">
    <property type="entry name" value="EGF_CA"/>
    <property type="match status" value="1"/>
</dbReference>
<feature type="domain" description="Sushi" evidence="26">
    <location>
        <begin position="2327"/>
        <end position="2384"/>
    </location>
</feature>
<dbReference type="InterPro" id="IPR036465">
    <property type="entry name" value="vWFA_dom_sf"/>
</dbReference>
<evidence type="ECO:0000256" key="9">
    <source>
        <dbReference type="ARBA" id="ARBA00022729"/>
    </source>
</evidence>
<dbReference type="Proteomes" id="UP000752171">
    <property type="component" value="Unassembled WGS sequence"/>
</dbReference>
<dbReference type="PANTHER" id="PTHR46393">
    <property type="entry name" value="SUSHI DOMAIN-CONTAINING PROTEIN"/>
    <property type="match status" value="1"/>
</dbReference>
<dbReference type="PROSITE" id="PS50234">
    <property type="entry name" value="VWFA"/>
    <property type="match status" value="1"/>
</dbReference>
<feature type="domain" description="Sushi" evidence="26">
    <location>
        <begin position="2755"/>
        <end position="2812"/>
    </location>
</feature>
<evidence type="ECO:0000313" key="28">
    <source>
        <dbReference type="EMBL" id="KAG9274452.1"/>
    </source>
</evidence>
<feature type="disulfide bond" evidence="19">
    <location>
        <begin position="1335"/>
        <end position="1344"/>
    </location>
</feature>
<feature type="disulfide bond" evidence="20">
    <location>
        <begin position="2957"/>
        <end position="2984"/>
    </location>
</feature>
<feature type="domain" description="Sushi" evidence="26">
    <location>
        <begin position="3339"/>
        <end position="3397"/>
    </location>
</feature>
<evidence type="ECO:0000256" key="14">
    <source>
        <dbReference type="ARBA" id="ARBA00023157"/>
    </source>
</evidence>
<evidence type="ECO:0000256" key="17">
    <source>
        <dbReference type="ARBA" id="ARBA00067719"/>
    </source>
</evidence>
<evidence type="ECO:0000256" key="4">
    <source>
        <dbReference type="ARBA" id="ARBA00004613"/>
    </source>
</evidence>
<feature type="disulfide bond" evidence="20">
    <location>
        <begin position="462"/>
        <end position="489"/>
    </location>
</feature>
<feature type="domain" description="Pentraxin (PTX)" evidence="27">
    <location>
        <begin position="1426"/>
        <end position="1630"/>
    </location>
</feature>
<dbReference type="InterPro" id="IPR001759">
    <property type="entry name" value="PTX_dom"/>
</dbReference>
<feature type="disulfide bond" evidence="19">
    <location>
        <begin position="1297"/>
        <end position="1306"/>
    </location>
</feature>
<evidence type="ECO:0000259" key="24">
    <source>
        <dbReference type="PROSITE" id="PS50234"/>
    </source>
</evidence>
<dbReference type="FunFam" id="2.10.25.10:FF:000038">
    <property type="entry name" value="Fibrillin 2"/>
    <property type="match status" value="1"/>
</dbReference>
<feature type="disulfide bond" evidence="20">
    <location>
        <begin position="2667"/>
        <end position="2694"/>
    </location>
</feature>
<dbReference type="SUPFAM" id="SSF49899">
    <property type="entry name" value="Concanavalin A-like lectins/glucanases"/>
    <property type="match status" value="1"/>
</dbReference>
<feature type="disulfide bond" evidence="20">
    <location>
        <begin position="1933"/>
        <end position="1960"/>
    </location>
</feature>
<feature type="domain" description="Sushi" evidence="26">
    <location>
        <begin position="720"/>
        <end position="783"/>
    </location>
</feature>
<feature type="domain" description="HYR" evidence="25">
    <location>
        <begin position="638"/>
        <end position="719"/>
    </location>
</feature>
<dbReference type="GO" id="GO:0036303">
    <property type="term" value="P:lymph vessel morphogenesis"/>
    <property type="evidence" value="ECO:0007669"/>
    <property type="project" value="UniProtKB-ARBA"/>
</dbReference>
<feature type="domain" description="Sushi" evidence="26">
    <location>
        <begin position="2501"/>
        <end position="2558"/>
    </location>
</feature>
<feature type="disulfide bond" evidence="20">
    <location>
        <begin position="2783"/>
        <end position="2810"/>
    </location>
</feature>
<keyword evidence="15" id="KW-0325">Glycoprotein</keyword>
<feature type="domain" description="Sushi" evidence="26">
    <location>
        <begin position="2204"/>
        <end position="2266"/>
    </location>
</feature>
<dbReference type="InterPro" id="IPR011641">
    <property type="entry name" value="Tyr-kin_ephrin_A/B_rcpt-like"/>
</dbReference>
<dbReference type="InterPro" id="IPR002035">
    <property type="entry name" value="VWF_A"/>
</dbReference>
<feature type="domain" description="Sushi" evidence="26">
    <location>
        <begin position="3398"/>
        <end position="3457"/>
    </location>
</feature>
<dbReference type="GO" id="GO:0005509">
    <property type="term" value="F:calcium ion binding"/>
    <property type="evidence" value="ECO:0007669"/>
    <property type="project" value="InterPro"/>
</dbReference>
<dbReference type="PROSITE" id="PS50825">
    <property type="entry name" value="HYR"/>
    <property type="match status" value="2"/>
</dbReference>
<dbReference type="Gene3D" id="3.40.50.410">
    <property type="entry name" value="von Willebrand factor, type A domain"/>
    <property type="match status" value="1"/>
</dbReference>
<evidence type="ECO:0000256" key="13">
    <source>
        <dbReference type="ARBA" id="ARBA00023136"/>
    </source>
</evidence>
<dbReference type="FunFam" id="2.10.25.10:FF:000143">
    <property type="entry name" value="Protein crumbs 1"/>
    <property type="match status" value="1"/>
</dbReference>
<keyword evidence="9 22" id="KW-0732">Signal</keyword>
<feature type="disulfide bond" evidence="20">
    <location>
        <begin position="1817"/>
        <end position="1844"/>
    </location>
</feature>
<feature type="domain" description="Sushi" evidence="26">
    <location>
        <begin position="2267"/>
        <end position="2326"/>
    </location>
</feature>
<comment type="subcellular location">
    <subcellularLocation>
        <location evidence="3">Cytoplasm</location>
    </subcellularLocation>
    <subcellularLocation>
        <location evidence="2">Membrane</location>
        <topology evidence="2">Peripheral membrane protein</topology>
    </subcellularLocation>
    <subcellularLocation>
        <location evidence="1">Nucleus</location>
    </subcellularLocation>
    <subcellularLocation>
        <location evidence="4">Secreted</location>
    </subcellularLocation>
</comment>
<evidence type="ECO:0000256" key="21">
    <source>
        <dbReference type="SAM" id="MobiDB-lite"/>
    </source>
</evidence>
<dbReference type="SUPFAM" id="SSF57196">
    <property type="entry name" value="EGF/Laminin"/>
    <property type="match status" value="4"/>
</dbReference>
<feature type="domain" description="Sushi" evidence="26">
    <location>
        <begin position="1905"/>
        <end position="1962"/>
    </location>
</feature>
<dbReference type="FunFam" id="2.10.50.10:FF:000018">
    <property type="entry name" value="Sushi, von Willebrand factor type A, EGF and pentraxin domain-containing 1"/>
    <property type="match status" value="2"/>
</dbReference>
<dbReference type="PROSITE" id="PS51828">
    <property type="entry name" value="PTX_2"/>
    <property type="match status" value="1"/>
</dbReference>
<feature type="domain" description="Sushi" evidence="26">
    <location>
        <begin position="2559"/>
        <end position="2615"/>
    </location>
</feature>
<evidence type="ECO:0000256" key="6">
    <source>
        <dbReference type="ARBA" id="ARBA00022525"/>
    </source>
</evidence>
<feature type="disulfide bond" evidence="20">
    <location>
        <begin position="2841"/>
        <end position="2868"/>
    </location>
</feature>
<evidence type="ECO:0000256" key="15">
    <source>
        <dbReference type="ARBA" id="ARBA00023180"/>
    </source>
</evidence>
<feature type="domain" description="Sushi" evidence="26">
    <location>
        <begin position="1963"/>
        <end position="2020"/>
    </location>
</feature>
<feature type="disulfide bond" evidence="20">
    <location>
        <begin position="3072"/>
        <end position="3099"/>
    </location>
</feature>
<feature type="domain" description="Sushi" evidence="26">
    <location>
        <begin position="3044"/>
        <end position="3101"/>
    </location>
</feature>
<feature type="disulfide bond" evidence="20">
    <location>
        <begin position="2899"/>
        <end position="2926"/>
    </location>
</feature>
<evidence type="ECO:0000259" key="25">
    <source>
        <dbReference type="PROSITE" id="PS50825"/>
    </source>
</evidence>
<dbReference type="InterPro" id="IPR000436">
    <property type="entry name" value="Sushi_SCR_CCP_dom"/>
</dbReference>
<feature type="disulfide bond" evidence="20">
    <location>
        <begin position="3014"/>
        <end position="3041"/>
    </location>
</feature>
<dbReference type="SMART" id="SM00032">
    <property type="entry name" value="CCP"/>
    <property type="match status" value="35"/>
</dbReference>
<dbReference type="GO" id="GO:0016020">
    <property type="term" value="C:membrane"/>
    <property type="evidence" value="ECO:0007669"/>
    <property type="project" value="UniProtKB-SubCell"/>
</dbReference>
<feature type="disulfide bond" evidence="20">
    <location>
        <begin position="3250"/>
        <end position="3277"/>
    </location>
</feature>
<dbReference type="Pfam" id="PF02494">
    <property type="entry name" value="HYR"/>
    <property type="match status" value="2"/>
</dbReference>
<feature type="domain" description="EGF-like" evidence="23">
    <location>
        <begin position="1195"/>
        <end position="1231"/>
    </location>
</feature>
<dbReference type="FunFam" id="2.10.25.10:FF:000309">
    <property type="entry name" value="Uncharacterized protein, isoform A"/>
    <property type="match status" value="1"/>
</dbReference>
<evidence type="ECO:0000256" key="7">
    <source>
        <dbReference type="ARBA" id="ARBA00022536"/>
    </source>
</evidence>
<feature type="domain" description="EGF-like" evidence="23">
    <location>
        <begin position="1309"/>
        <end position="1345"/>
    </location>
</feature>
<evidence type="ECO:0000259" key="26">
    <source>
        <dbReference type="PROSITE" id="PS50923"/>
    </source>
</evidence>
<feature type="domain" description="Sushi" evidence="26">
    <location>
        <begin position="2385"/>
        <end position="2442"/>
    </location>
</feature>
<dbReference type="SUPFAM" id="SSF57184">
    <property type="entry name" value="Growth factor receptor domain"/>
    <property type="match status" value="2"/>
</dbReference>
<dbReference type="FunFam" id="2.10.70.10:FF:000011">
    <property type="entry name" value="CUB and sushi domain-containing protein 3 isoform A"/>
    <property type="match status" value="2"/>
</dbReference>
<evidence type="ECO:0000256" key="1">
    <source>
        <dbReference type="ARBA" id="ARBA00004123"/>
    </source>
</evidence>
<dbReference type="Gene3D" id="2.10.70.10">
    <property type="entry name" value="Complement Module, domain 1"/>
    <property type="match status" value="34"/>
</dbReference>
<evidence type="ECO:0000256" key="3">
    <source>
        <dbReference type="ARBA" id="ARBA00004496"/>
    </source>
</evidence>
<evidence type="ECO:0000256" key="19">
    <source>
        <dbReference type="PROSITE-ProRule" id="PRU00076"/>
    </source>
</evidence>
<dbReference type="CDD" id="cd00033">
    <property type="entry name" value="CCP"/>
    <property type="match status" value="34"/>
</dbReference>
<feature type="domain" description="Sushi" evidence="26">
    <location>
        <begin position="3161"/>
        <end position="3221"/>
    </location>
</feature>
<feature type="disulfide bond" evidence="19">
    <location>
        <begin position="1373"/>
        <end position="1382"/>
    </location>
</feature>
<dbReference type="GO" id="GO:0005634">
    <property type="term" value="C:nucleus"/>
    <property type="evidence" value="ECO:0007669"/>
    <property type="project" value="UniProtKB-SubCell"/>
</dbReference>
<dbReference type="Gene3D" id="2.10.25.10">
    <property type="entry name" value="Laminin"/>
    <property type="match status" value="10"/>
</dbReference>
<dbReference type="SMART" id="SM00159">
    <property type="entry name" value="PTX"/>
    <property type="match status" value="1"/>
</dbReference>
<feature type="signal peptide" evidence="22">
    <location>
        <begin position="1"/>
        <end position="27"/>
    </location>
</feature>
<dbReference type="FunFam" id="2.10.70.10:FF:000179">
    <property type="entry name" value="sushi, von Willebrand factor type A, EGF and pentraxin domain-containing protein 1 isoform X2"/>
    <property type="match status" value="1"/>
</dbReference>
<feature type="domain" description="Sushi" evidence="26">
    <location>
        <begin position="1783"/>
        <end position="1846"/>
    </location>
</feature>
<organism evidence="28 29">
    <name type="scientific">Astyanax mexicanus</name>
    <name type="common">Blind cave fish</name>
    <name type="synonym">Astyanax fasciatus mexicanus</name>
    <dbReference type="NCBI Taxonomy" id="7994"/>
    <lineage>
        <taxon>Eukaryota</taxon>
        <taxon>Metazoa</taxon>
        <taxon>Chordata</taxon>
        <taxon>Craniata</taxon>
        <taxon>Vertebrata</taxon>
        <taxon>Euteleostomi</taxon>
        <taxon>Actinopterygii</taxon>
        <taxon>Neopterygii</taxon>
        <taxon>Teleostei</taxon>
        <taxon>Ostariophysi</taxon>
        <taxon>Characiformes</taxon>
        <taxon>Characoidei</taxon>
        <taxon>Acestrorhamphidae</taxon>
        <taxon>Acestrorhamphinae</taxon>
        <taxon>Astyanax</taxon>
    </lineage>
</organism>
<feature type="domain" description="Sushi" evidence="26">
    <location>
        <begin position="3222"/>
        <end position="3279"/>
    </location>
</feature>
<feature type="domain" description="Sushi" evidence="26">
    <location>
        <begin position="1690"/>
        <end position="1747"/>
    </location>
</feature>
<dbReference type="SUPFAM" id="SSF57535">
    <property type="entry name" value="Complement control module/SCR domain"/>
    <property type="match status" value="35"/>
</dbReference>
<dbReference type="Pfam" id="PF00084">
    <property type="entry name" value="Sushi"/>
    <property type="match status" value="33"/>
</dbReference>
<feature type="disulfide bond" evidence="19">
    <location>
        <begin position="1221"/>
        <end position="1230"/>
    </location>
</feature>
<dbReference type="FunFam" id="2.10.70.10:FF:000003">
    <property type="entry name" value="Versican core protein"/>
    <property type="match status" value="1"/>
</dbReference>
<feature type="disulfide bond" evidence="20">
    <location>
        <begin position="3368"/>
        <end position="3395"/>
    </location>
</feature>
<dbReference type="Pfam" id="PF07699">
    <property type="entry name" value="Ephrin_rec_like"/>
    <property type="match status" value="4"/>
</dbReference>
<feature type="domain" description="Sushi" evidence="26">
    <location>
        <begin position="3458"/>
        <end position="3514"/>
    </location>
</feature>
<dbReference type="FunFam" id="2.10.25.10:FF:000225">
    <property type="entry name" value="Sushi, von Willebrand factor type A, EGF and pentraxin domain containing 1"/>
    <property type="match status" value="1"/>
</dbReference>
<dbReference type="PROSITE" id="PS00022">
    <property type="entry name" value="EGF_1"/>
    <property type="match status" value="8"/>
</dbReference>
<feature type="domain" description="EGF-like" evidence="23">
    <location>
        <begin position="3544"/>
        <end position="3576"/>
    </location>
</feature>